<dbReference type="EC" id="5.3.1.24" evidence="8"/>
<keyword evidence="5 8" id="KW-0822">Tryptophan biosynthesis</keyword>
<evidence type="ECO:0000256" key="5">
    <source>
        <dbReference type="ARBA" id="ARBA00022822"/>
    </source>
</evidence>
<dbReference type="EMBL" id="CP091092">
    <property type="protein sequence ID" value="WFN37962.1"/>
    <property type="molecule type" value="Genomic_DNA"/>
</dbReference>
<sequence length="174" mass="19138">MAEEEGADAIGVIVCSDSKRCITIKRAREIFEALSPKTEKICVTNTINNSDVDVIMSLKPDALQISRDLIIPENIKTKVYRYISDYGDIPLCDALVIDNSKGMGIAYDRDFALKVAKISKVPIILAGGLTPDNVFDAIKDISPFAVDVSSGVEKSKGVKDRQKLRKFIEICREA</sequence>
<evidence type="ECO:0000256" key="3">
    <source>
        <dbReference type="ARBA" id="ARBA00007571"/>
    </source>
</evidence>
<feature type="domain" description="N-(5'phosphoribosyl) anthranilate isomerase (PRAI)" evidence="9">
    <location>
        <begin position="55"/>
        <end position="169"/>
    </location>
</feature>
<dbReference type="GO" id="GO:0000162">
    <property type="term" value="P:L-tryptophan biosynthetic process"/>
    <property type="evidence" value="ECO:0007669"/>
    <property type="project" value="UniProtKB-UniRule"/>
</dbReference>
<evidence type="ECO:0000256" key="6">
    <source>
        <dbReference type="ARBA" id="ARBA00023141"/>
    </source>
</evidence>
<dbReference type="GO" id="GO:0004640">
    <property type="term" value="F:phosphoribosylanthranilate isomerase activity"/>
    <property type="evidence" value="ECO:0007669"/>
    <property type="project" value="UniProtKB-UniRule"/>
</dbReference>
<gene>
    <name evidence="8" type="primary">trpF</name>
    <name evidence="10" type="ORF">L1994_03435</name>
</gene>
<name>A0AAF0JNA3_9EURY</name>
<keyword evidence="7 8" id="KW-0413">Isomerase</keyword>
<keyword evidence="11" id="KW-1185">Reference proteome</keyword>
<dbReference type="InterPro" id="IPR013785">
    <property type="entry name" value="Aldolase_TIM"/>
</dbReference>
<evidence type="ECO:0000256" key="8">
    <source>
        <dbReference type="HAMAP-Rule" id="MF_00135"/>
    </source>
</evidence>
<evidence type="ECO:0000256" key="4">
    <source>
        <dbReference type="ARBA" id="ARBA00022605"/>
    </source>
</evidence>
<evidence type="ECO:0000313" key="11">
    <source>
        <dbReference type="Proteomes" id="UP001218895"/>
    </source>
</evidence>
<evidence type="ECO:0000313" key="10">
    <source>
        <dbReference type="EMBL" id="WFN37962.1"/>
    </source>
</evidence>
<dbReference type="InterPro" id="IPR001240">
    <property type="entry name" value="PRAI_dom"/>
</dbReference>
<comment type="similarity">
    <text evidence="3 8">Belongs to the TrpF family.</text>
</comment>
<accession>A0AAF0JNA3</accession>
<organism evidence="10 11">
    <name type="scientific">Methanomicrobium antiquum</name>
    <dbReference type="NCBI Taxonomy" id="487686"/>
    <lineage>
        <taxon>Archaea</taxon>
        <taxon>Methanobacteriati</taxon>
        <taxon>Methanobacteriota</taxon>
        <taxon>Stenosarchaea group</taxon>
        <taxon>Methanomicrobia</taxon>
        <taxon>Methanomicrobiales</taxon>
        <taxon>Methanomicrobiaceae</taxon>
        <taxon>Methanomicrobium</taxon>
    </lineage>
</organism>
<dbReference type="Proteomes" id="UP001218895">
    <property type="component" value="Chromosome"/>
</dbReference>
<evidence type="ECO:0000256" key="1">
    <source>
        <dbReference type="ARBA" id="ARBA00001164"/>
    </source>
</evidence>
<evidence type="ECO:0000256" key="7">
    <source>
        <dbReference type="ARBA" id="ARBA00023235"/>
    </source>
</evidence>
<comment type="catalytic activity">
    <reaction evidence="1 8">
        <text>N-(5-phospho-beta-D-ribosyl)anthranilate = 1-(2-carboxyphenylamino)-1-deoxy-D-ribulose 5-phosphate</text>
        <dbReference type="Rhea" id="RHEA:21540"/>
        <dbReference type="ChEBI" id="CHEBI:18277"/>
        <dbReference type="ChEBI" id="CHEBI:58613"/>
        <dbReference type="EC" id="5.3.1.24"/>
    </reaction>
</comment>
<dbReference type="KEGG" id="manq:L1994_03435"/>
<evidence type="ECO:0000259" key="9">
    <source>
        <dbReference type="Pfam" id="PF00697"/>
    </source>
</evidence>
<dbReference type="CDD" id="cd00405">
    <property type="entry name" value="PRAI"/>
    <property type="match status" value="1"/>
</dbReference>
<keyword evidence="6 8" id="KW-0057">Aromatic amino acid biosynthesis</keyword>
<dbReference type="InterPro" id="IPR044643">
    <property type="entry name" value="TrpF_fam"/>
</dbReference>
<dbReference type="InterPro" id="IPR011060">
    <property type="entry name" value="RibuloseP-bd_barrel"/>
</dbReference>
<dbReference type="PANTHER" id="PTHR42894:SF1">
    <property type="entry name" value="N-(5'-PHOSPHORIBOSYL)ANTHRANILATE ISOMERASE"/>
    <property type="match status" value="1"/>
</dbReference>
<comment type="pathway">
    <text evidence="2 8">Amino-acid biosynthesis; L-tryptophan biosynthesis; L-tryptophan from chorismate: step 3/5.</text>
</comment>
<dbReference type="PANTHER" id="PTHR42894">
    <property type="entry name" value="N-(5'-PHOSPHORIBOSYL)ANTHRANILATE ISOMERASE"/>
    <property type="match status" value="1"/>
</dbReference>
<dbReference type="AlphaFoldDB" id="A0AAF0JNA3"/>
<evidence type="ECO:0000256" key="2">
    <source>
        <dbReference type="ARBA" id="ARBA00004664"/>
    </source>
</evidence>
<protein>
    <recommendedName>
        <fullName evidence="8">N-(5'-phosphoribosyl)anthranilate isomerase</fullName>
        <shortName evidence="8">PRAI</shortName>
        <ecNumber evidence="8">5.3.1.24</ecNumber>
    </recommendedName>
</protein>
<dbReference type="Pfam" id="PF00697">
    <property type="entry name" value="PRAI"/>
    <property type="match status" value="1"/>
</dbReference>
<dbReference type="HAMAP" id="MF_00135">
    <property type="entry name" value="PRAI"/>
    <property type="match status" value="1"/>
</dbReference>
<dbReference type="SUPFAM" id="SSF51366">
    <property type="entry name" value="Ribulose-phoshate binding barrel"/>
    <property type="match status" value="1"/>
</dbReference>
<keyword evidence="4 8" id="KW-0028">Amino-acid biosynthesis</keyword>
<dbReference type="Gene3D" id="3.20.20.70">
    <property type="entry name" value="Aldolase class I"/>
    <property type="match status" value="1"/>
</dbReference>
<proteinExistence type="inferred from homology"/>
<reference evidence="10" key="1">
    <citation type="submission" date="2022-01" db="EMBL/GenBank/DDBJ databases">
        <title>Complete genome of Methanomicrobium antiquum DSM 21220.</title>
        <authorList>
            <person name="Chen S.-C."/>
            <person name="You Y.-T."/>
            <person name="Zhou Y.-Z."/>
            <person name="Lai M.-C."/>
        </authorList>
    </citation>
    <scope>NUCLEOTIDE SEQUENCE</scope>
    <source>
        <strain evidence="10">DSM 21220</strain>
    </source>
</reference>